<gene>
    <name evidence="1" type="ORF">LITE_LOCUS18084</name>
</gene>
<name>A0AAV0KFE4_9ROSI</name>
<proteinExistence type="predicted"/>
<dbReference type="Proteomes" id="UP001154282">
    <property type="component" value="Unassembled WGS sequence"/>
</dbReference>
<comment type="caution">
    <text evidence="1">The sequence shown here is derived from an EMBL/GenBank/DDBJ whole genome shotgun (WGS) entry which is preliminary data.</text>
</comment>
<sequence length="15" mass="1866">MHQEDPQGHKKDPRY</sequence>
<accession>A0AAV0KFE4</accession>
<reference evidence="1" key="1">
    <citation type="submission" date="2022-08" db="EMBL/GenBank/DDBJ databases">
        <authorList>
            <person name="Gutierrez-Valencia J."/>
        </authorList>
    </citation>
    <scope>NUCLEOTIDE SEQUENCE</scope>
</reference>
<evidence type="ECO:0000313" key="2">
    <source>
        <dbReference type="Proteomes" id="UP001154282"/>
    </source>
</evidence>
<evidence type="ECO:0000313" key="1">
    <source>
        <dbReference type="EMBL" id="CAI0419666.1"/>
    </source>
</evidence>
<organism evidence="1 2">
    <name type="scientific">Linum tenue</name>
    <dbReference type="NCBI Taxonomy" id="586396"/>
    <lineage>
        <taxon>Eukaryota</taxon>
        <taxon>Viridiplantae</taxon>
        <taxon>Streptophyta</taxon>
        <taxon>Embryophyta</taxon>
        <taxon>Tracheophyta</taxon>
        <taxon>Spermatophyta</taxon>
        <taxon>Magnoliopsida</taxon>
        <taxon>eudicotyledons</taxon>
        <taxon>Gunneridae</taxon>
        <taxon>Pentapetalae</taxon>
        <taxon>rosids</taxon>
        <taxon>fabids</taxon>
        <taxon>Malpighiales</taxon>
        <taxon>Linaceae</taxon>
        <taxon>Linum</taxon>
    </lineage>
</organism>
<protein>
    <submittedName>
        <fullName evidence="1">Uncharacterized protein</fullName>
    </submittedName>
</protein>
<keyword evidence="2" id="KW-1185">Reference proteome</keyword>
<dbReference type="EMBL" id="CAMGYJ010000005">
    <property type="protein sequence ID" value="CAI0419666.1"/>
    <property type="molecule type" value="Genomic_DNA"/>
</dbReference>